<accession>A0A0F9Y0S3</accession>
<keyword evidence="2" id="KW-0067">ATP-binding</keyword>
<dbReference type="InterPro" id="IPR027417">
    <property type="entry name" value="P-loop_NTPase"/>
</dbReference>
<dbReference type="InterPro" id="IPR001977">
    <property type="entry name" value="Depp_CoAkinase"/>
</dbReference>
<dbReference type="Gene3D" id="3.40.50.300">
    <property type="entry name" value="P-loop containing nucleotide triphosphate hydrolases"/>
    <property type="match status" value="1"/>
</dbReference>
<dbReference type="Pfam" id="PF01121">
    <property type="entry name" value="CoaE"/>
    <property type="match status" value="1"/>
</dbReference>
<dbReference type="NCBIfam" id="TIGR00152">
    <property type="entry name" value="dephospho-CoA kinase"/>
    <property type="match status" value="1"/>
</dbReference>
<dbReference type="GO" id="GO:0005524">
    <property type="term" value="F:ATP binding"/>
    <property type="evidence" value="ECO:0007669"/>
    <property type="project" value="UniProtKB-KW"/>
</dbReference>
<dbReference type="SUPFAM" id="SSF52540">
    <property type="entry name" value="P-loop containing nucleoside triphosphate hydrolases"/>
    <property type="match status" value="1"/>
</dbReference>
<organism evidence="3">
    <name type="scientific">marine sediment metagenome</name>
    <dbReference type="NCBI Taxonomy" id="412755"/>
    <lineage>
        <taxon>unclassified sequences</taxon>
        <taxon>metagenomes</taxon>
        <taxon>ecological metagenomes</taxon>
    </lineage>
</organism>
<evidence type="ECO:0008006" key="4">
    <source>
        <dbReference type="Google" id="ProtNLM"/>
    </source>
</evidence>
<dbReference type="GO" id="GO:0004140">
    <property type="term" value="F:dephospho-CoA kinase activity"/>
    <property type="evidence" value="ECO:0007669"/>
    <property type="project" value="InterPro"/>
</dbReference>
<dbReference type="PANTHER" id="PTHR10695:SF46">
    <property type="entry name" value="BIFUNCTIONAL COENZYME A SYNTHASE-RELATED"/>
    <property type="match status" value="1"/>
</dbReference>
<evidence type="ECO:0000256" key="1">
    <source>
        <dbReference type="ARBA" id="ARBA00022741"/>
    </source>
</evidence>
<dbReference type="GO" id="GO:0015937">
    <property type="term" value="P:coenzyme A biosynthetic process"/>
    <property type="evidence" value="ECO:0007669"/>
    <property type="project" value="InterPro"/>
</dbReference>
<comment type="caution">
    <text evidence="3">The sequence shown here is derived from an EMBL/GenBank/DDBJ whole genome shotgun (WGS) entry which is preliminary data.</text>
</comment>
<keyword evidence="1" id="KW-0547">Nucleotide-binding</keyword>
<protein>
    <recommendedName>
        <fullName evidence="4">Dephospho-CoA kinase</fullName>
    </recommendedName>
</protein>
<dbReference type="CDD" id="cd02022">
    <property type="entry name" value="DPCK"/>
    <property type="match status" value="1"/>
</dbReference>
<evidence type="ECO:0000256" key="2">
    <source>
        <dbReference type="ARBA" id="ARBA00022840"/>
    </source>
</evidence>
<dbReference type="HAMAP" id="MF_00376">
    <property type="entry name" value="Dephospho_CoA_kinase"/>
    <property type="match status" value="1"/>
</dbReference>
<name>A0A0F9Y0S3_9ZZZZ</name>
<dbReference type="EMBL" id="LAZR01000019">
    <property type="protein sequence ID" value="KKO05407.1"/>
    <property type="molecule type" value="Genomic_DNA"/>
</dbReference>
<dbReference type="PROSITE" id="PS51219">
    <property type="entry name" value="DPCK"/>
    <property type="match status" value="1"/>
</dbReference>
<evidence type="ECO:0000313" key="3">
    <source>
        <dbReference type="EMBL" id="KKO05407.1"/>
    </source>
</evidence>
<reference evidence="3" key="1">
    <citation type="journal article" date="2015" name="Nature">
        <title>Complex archaea that bridge the gap between prokaryotes and eukaryotes.</title>
        <authorList>
            <person name="Spang A."/>
            <person name="Saw J.H."/>
            <person name="Jorgensen S.L."/>
            <person name="Zaremba-Niedzwiedzka K."/>
            <person name="Martijn J."/>
            <person name="Lind A.E."/>
            <person name="van Eijk R."/>
            <person name="Schleper C."/>
            <person name="Guy L."/>
            <person name="Ettema T.J."/>
        </authorList>
    </citation>
    <scope>NUCLEOTIDE SEQUENCE</scope>
</reference>
<gene>
    <name evidence="3" type="ORF">LCGC14_0076780</name>
</gene>
<dbReference type="AlphaFoldDB" id="A0A0F9Y0S3"/>
<sequence length="207" mass="22607">MHTRQPLIIGVTGGIGSGKTAATDAFAALGITVVDADLVSRDVVQPGQPALAAIAEHFGRTILLAEGNLNRKALREIIFREPAAKQWLEALLHPLIRQAIISRLQQSDSAYTLLSSPLLLETDQQTLCSRVLVIDAPESLQLERTVVRDNSSPDTIKAIMASQFSRQQRLDKADDIIVNDGDLLALHNAVQTLHKTYLDMSKTDSHE</sequence>
<proteinExistence type="inferred from homology"/>
<dbReference type="PANTHER" id="PTHR10695">
    <property type="entry name" value="DEPHOSPHO-COA KINASE-RELATED"/>
    <property type="match status" value="1"/>
</dbReference>